<name>A0A840F3Q4_9ACTN</name>
<protein>
    <submittedName>
        <fullName evidence="2">Uncharacterized protein</fullName>
    </submittedName>
</protein>
<keyword evidence="1" id="KW-0472">Membrane</keyword>
<evidence type="ECO:0000313" key="2">
    <source>
        <dbReference type="EMBL" id="MBB4136069.1"/>
    </source>
</evidence>
<keyword evidence="3" id="KW-1185">Reference proteome</keyword>
<keyword evidence="1" id="KW-1133">Transmembrane helix</keyword>
<comment type="caution">
    <text evidence="2">The sequence shown here is derived from an EMBL/GenBank/DDBJ whole genome shotgun (WGS) entry which is preliminary data.</text>
</comment>
<feature type="transmembrane region" description="Helical" evidence="1">
    <location>
        <begin position="32"/>
        <end position="54"/>
    </location>
</feature>
<feature type="transmembrane region" description="Helical" evidence="1">
    <location>
        <begin position="6"/>
        <end position="25"/>
    </location>
</feature>
<reference evidence="2 3" key="1">
    <citation type="submission" date="2020-08" db="EMBL/GenBank/DDBJ databases">
        <title>Sequencing the genomes of 1000 actinobacteria strains.</title>
        <authorList>
            <person name="Klenk H.-P."/>
        </authorList>
    </citation>
    <scope>NUCLEOTIDE SEQUENCE [LARGE SCALE GENOMIC DNA]</scope>
    <source>
        <strain evidence="2 3">DSM 45298</strain>
    </source>
</reference>
<dbReference type="AlphaFoldDB" id="A0A840F3Q4"/>
<evidence type="ECO:0000313" key="3">
    <source>
        <dbReference type="Proteomes" id="UP000551501"/>
    </source>
</evidence>
<feature type="transmembrane region" description="Helical" evidence="1">
    <location>
        <begin position="60"/>
        <end position="79"/>
    </location>
</feature>
<gene>
    <name evidence="2" type="ORF">BKA16_002621</name>
</gene>
<sequence length="163" mass="17657">MAGQPILTGVFVAVLLPVFGMRVFWPSDVHRGTITLSTILTVVLLVTMAVSMTITFDNPWTIVGAVAVFAVIIVLRGWWRTGLVHDVLVTVSRRAGLIVAVGVLVLAAVNDAPWMGQERIRTDDGVIDGYVLEAEPGFLHVLTTDRDVIIVPDSAVVDRELVD</sequence>
<keyword evidence="1" id="KW-0812">Transmembrane</keyword>
<dbReference type="Proteomes" id="UP000551501">
    <property type="component" value="Unassembled WGS sequence"/>
</dbReference>
<proteinExistence type="predicted"/>
<evidence type="ECO:0000256" key="1">
    <source>
        <dbReference type="SAM" id="Phobius"/>
    </source>
</evidence>
<dbReference type="EMBL" id="JACIFP010000001">
    <property type="protein sequence ID" value="MBB4136069.1"/>
    <property type="molecule type" value="Genomic_DNA"/>
</dbReference>
<dbReference type="RefSeq" id="WP_183371051.1">
    <property type="nucleotide sequence ID" value="NZ_BAABHL010000040.1"/>
</dbReference>
<feature type="transmembrane region" description="Helical" evidence="1">
    <location>
        <begin position="91"/>
        <end position="109"/>
    </location>
</feature>
<organism evidence="2 3">
    <name type="scientific">Gordonia humi</name>
    <dbReference type="NCBI Taxonomy" id="686429"/>
    <lineage>
        <taxon>Bacteria</taxon>
        <taxon>Bacillati</taxon>
        <taxon>Actinomycetota</taxon>
        <taxon>Actinomycetes</taxon>
        <taxon>Mycobacteriales</taxon>
        <taxon>Gordoniaceae</taxon>
        <taxon>Gordonia</taxon>
    </lineage>
</organism>
<accession>A0A840F3Q4</accession>